<protein>
    <submittedName>
        <fullName evidence="1">Uncharacterized protein</fullName>
    </submittedName>
</protein>
<dbReference type="EMBL" id="NOZQ01000003">
    <property type="protein sequence ID" value="OYD17565.1"/>
    <property type="molecule type" value="Genomic_DNA"/>
</dbReference>
<reference evidence="1 2" key="1">
    <citation type="submission" date="2017-07" db="EMBL/GenBank/DDBJ databases">
        <title>Recovery of genomes from metagenomes via a dereplication, aggregation, and scoring strategy.</title>
        <authorList>
            <person name="Sieber C.M."/>
            <person name="Probst A.J."/>
            <person name="Sharrar A."/>
            <person name="Thomas B.C."/>
            <person name="Hess M."/>
            <person name="Tringe S.G."/>
            <person name="Banfield J.F."/>
        </authorList>
    </citation>
    <scope>NUCLEOTIDE SEQUENCE [LARGE SCALE GENOMIC DNA]</scope>
    <source>
        <strain evidence="1">JGI_Cruoil_03_44_89</strain>
    </source>
</reference>
<accession>A0A235C193</accession>
<organism evidence="1 2">
    <name type="scientific">candidate division WOR-3 bacterium JGI_Cruoil_03_44_89</name>
    <dbReference type="NCBI Taxonomy" id="1973748"/>
    <lineage>
        <taxon>Bacteria</taxon>
        <taxon>Bacteria division WOR-3</taxon>
    </lineage>
</organism>
<sequence length="75" mass="8649">MKRLTYTYALVKSLYDQGKDYIDSFWPFAIKAFPSRDRFVDSAVIQKASKEKFGLEIPLGNLVSVLSKPLLYKEL</sequence>
<evidence type="ECO:0000313" key="2">
    <source>
        <dbReference type="Proteomes" id="UP000215215"/>
    </source>
</evidence>
<dbReference type="Proteomes" id="UP000215215">
    <property type="component" value="Unassembled WGS sequence"/>
</dbReference>
<gene>
    <name evidence="1" type="ORF">CH333_00100</name>
</gene>
<evidence type="ECO:0000313" key="1">
    <source>
        <dbReference type="EMBL" id="OYD17565.1"/>
    </source>
</evidence>
<comment type="caution">
    <text evidence="1">The sequence shown here is derived from an EMBL/GenBank/DDBJ whole genome shotgun (WGS) entry which is preliminary data.</text>
</comment>
<proteinExistence type="predicted"/>
<name>A0A235C193_UNCW3</name>
<dbReference type="AlphaFoldDB" id="A0A235C193"/>